<evidence type="ECO:0000256" key="9">
    <source>
        <dbReference type="ARBA" id="ARBA00023295"/>
    </source>
</evidence>
<evidence type="ECO:0000256" key="8">
    <source>
        <dbReference type="ARBA" id="ARBA00023180"/>
    </source>
</evidence>
<dbReference type="FunFam" id="1.50.10.20:FF:000006">
    <property type="entry name" value="Mannan endo-1,6-alpha-mannosidase"/>
    <property type="match status" value="1"/>
</dbReference>
<evidence type="ECO:0000256" key="7">
    <source>
        <dbReference type="ARBA" id="ARBA00023136"/>
    </source>
</evidence>
<evidence type="ECO:0000313" key="14">
    <source>
        <dbReference type="EMBL" id="CZT15362.1"/>
    </source>
</evidence>
<feature type="chain" id="PRO_5013884727" description="Mannan endo-1,6-alpha-mannosidase" evidence="13">
    <location>
        <begin position="21"/>
        <end position="454"/>
    </location>
</feature>
<dbReference type="Pfam" id="PF03663">
    <property type="entry name" value="Glyco_hydro_76"/>
    <property type="match status" value="1"/>
</dbReference>
<dbReference type="GO" id="GO:0008496">
    <property type="term" value="F:mannan endo-1,6-alpha-mannosidase activity"/>
    <property type="evidence" value="ECO:0007669"/>
    <property type="project" value="UniProtKB-UniRule"/>
</dbReference>
<keyword evidence="12" id="KW-0812">Transmembrane</keyword>
<comment type="catalytic activity">
    <reaction evidence="1 10">
        <text>Random hydrolysis of (1-&gt;6)-alpha-D-mannosidic linkages in unbranched (1-&gt;6)-mannans.</text>
        <dbReference type="EC" id="3.2.1.101"/>
    </reaction>
</comment>
<dbReference type="InterPro" id="IPR014480">
    <property type="entry name" value="Mannan-1_6-alpha_mannosidase"/>
</dbReference>
<keyword evidence="5 13" id="KW-0732">Signal</keyword>
<evidence type="ECO:0000256" key="13">
    <source>
        <dbReference type="SAM" id="SignalP"/>
    </source>
</evidence>
<dbReference type="EC" id="3.2.1.101" evidence="4 10"/>
<evidence type="ECO:0000256" key="4">
    <source>
        <dbReference type="ARBA" id="ARBA00012350"/>
    </source>
</evidence>
<evidence type="ECO:0000313" key="15">
    <source>
        <dbReference type="Proteomes" id="UP000225277"/>
    </source>
</evidence>
<dbReference type="GO" id="GO:0016052">
    <property type="term" value="P:carbohydrate catabolic process"/>
    <property type="evidence" value="ECO:0007669"/>
    <property type="project" value="InterPro"/>
</dbReference>
<dbReference type="PANTHER" id="PTHR12145">
    <property type="entry name" value="MANNAN ENDO-1,6-ALPHA-MANNOSIDASE DCW1"/>
    <property type="match status" value="1"/>
</dbReference>
<gene>
    <name evidence="14" type="ORF">RCC_01225</name>
</gene>
<evidence type="ECO:0000256" key="11">
    <source>
        <dbReference type="SAM" id="MobiDB-lite"/>
    </source>
</evidence>
<keyword evidence="6 10" id="KW-0378">Hydrolase</keyword>
<protein>
    <recommendedName>
        <fullName evidence="4 10">Mannan endo-1,6-alpha-mannosidase</fullName>
        <ecNumber evidence="4 10">3.2.1.101</ecNumber>
    </recommendedName>
</protein>
<dbReference type="InterPro" id="IPR008928">
    <property type="entry name" value="6-hairpin_glycosidase_sf"/>
</dbReference>
<evidence type="ECO:0000256" key="3">
    <source>
        <dbReference type="ARBA" id="ARBA00009699"/>
    </source>
</evidence>
<feature type="transmembrane region" description="Helical" evidence="12">
    <location>
        <begin position="432"/>
        <end position="453"/>
    </location>
</feature>
<evidence type="ECO:0000256" key="10">
    <source>
        <dbReference type="PIRNR" id="PIRNR016302"/>
    </source>
</evidence>
<dbReference type="Proteomes" id="UP000225277">
    <property type="component" value="Unassembled WGS sequence"/>
</dbReference>
<accession>A0A2D3ULR3</accession>
<keyword evidence="12" id="KW-1133">Transmembrane helix</keyword>
<keyword evidence="15" id="KW-1185">Reference proteome</keyword>
<dbReference type="STRING" id="112498.A0A2D3ULR3"/>
<dbReference type="SUPFAM" id="SSF48208">
    <property type="entry name" value="Six-hairpin glycosidases"/>
    <property type="match status" value="1"/>
</dbReference>
<dbReference type="RefSeq" id="XP_023622259.1">
    <property type="nucleotide sequence ID" value="XM_023766491.1"/>
</dbReference>
<dbReference type="GO" id="GO:0012505">
    <property type="term" value="C:endomembrane system"/>
    <property type="evidence" value="ECO:0007669"/>
    <property type="project" value="UniProtKB-SubCell"/>
</dbReference>
<dbReference type="AlphaFoldDB" id="A0A2D3ULR3"/>
<evidence type="ECO:0000256" key="5">
    <source>
        <dbReference type="ARBA" id="ARBA00022729"/>
    </source>
</evidence>
<dbReference type="GO" id="GO:0009272">
    <property type="term" value="P:fungal-type cell wall biogenesis"/>
    <property type="evidence" value="ECO:0007669"/>
    <property type="project" value="TreeGrafter"/>
</dbReference>
<feature type="signal peptide" evidence="13">
    <location>
        <begin position="1"/>
        <end position="20"/>
    </location>
</feature>
<comment type="subcellular location">
    <subcellularLocation>
        <location evidence="2">Endomembrane system</location>
    </subcellularLocation>
</comment>
<evidence type="ECO:0000256" key="6">
    <source>
        <dbReference type="ARBA" id="ARBA00022801"/>
    </source>
</evidence>
<keyword evidence="8" id="KW-0325">Glycoprotein</keyword>
<dbReference type="InterPro" id="IPR005198">
    <property type="entry name" value="Glyco_hydro_76"/>
</dbReference>
<reference evidence="14 15" key="1">
    <citation type="submission" date="2016-03" db="EMBL/GenBank/DDBJ databases">
        <authorList>
            <person name="Ploux O."/>
        </authorList>
    </citation>
    <scope>NUCLEOTIDE SEQUENCE [LARGE SCALE GENOMIC DNA]</scope>
    <source>
        <strain evidence="14 15">URUG2</strain>
    </source>
</reference>
<evidence type="ECO:0000256" key="1">
    <source>
        <dbReference type="ARBA" id="ARBA00001452"/>
    </source>
</evidence>
<keyword evidence="9 10" id="KW-0326">Glycosidase</keyword>
<comment type="similarity">
    <text evidence="3 10">Belongs to the glycosyl hydrolase 76 family.</text>
</comment>
<proteinExistence type="inferred from homology"/>
<dbReference type="OrthoDB" id="4187847at2759"/>
<name>A0A2D3ULR3_9PEZI</name>
<sequence>MRFTSPAVLVAAISASFVTSIQLTVTDSSSIESAAKTIAAGLTSYYTGYKPGDTPGYLPDPYYWWECGAMFNTLINYWYYTGDTQYNDWVVQGLQHQSSPTQNFMPENASRSEGNDDQYFWAAAVMSAAELGFVDPPEGEPGWLALAQGVFNSQANRYDAADCRGGMRWQIFTLNTGYNYKNTAANGGLFNLAARLGAYTGNQTYFEWADKLWDWMYTDVHLIDNQNWNVYDGTSIEDGCTTLDHTMWTYTAGMMIHGTAVMYNITQSDQWKQRTQGLWTAASTNYFNEGKVMFDVCEATVKCNTDQKSFKAYLSRFMAAASKLAPFLYDQMEPYIQASATAATQQCSGGSTGTDCGLQWTHNTTYDGLTGVGQQMAALEIVQSLLIKDAKAPVSGNTGGTSKGDASAGTGDSNESDLSEASTRPITMADKAGAGILTALVAFGTLGGAWFIVQ</sequence>
<evidence type="ECO:0000256" key="12">
    <source>
        <dbReference type="SAM" id="Phobius"/>
    </source>
</evidence>
<dbReference type="EMBL" id="FJUY01000001">
    <property type="protein sequence ID" value="CZT15362.1"/>
    <property type="molecule type" value="Genomic_DNA"/>
</dbReference>
<dbReference type="GeneID" id="35596513"/>
<dbReference type="PANTHER" id="PTHR12145:SF36">
    <property type="entry name" value="MANNAN ENDO-1,6-ALPHA-MANNOSIDASE DCW1"/>
    <property type="match status" value="1"/>
</dbReference>
<dbReference type="Gene3D" id="1.50.10.20">
    <property type="match status" value="1"/>
</dbReference>
<feature type="region of interest" description="Disordered" evidence="11">
    <location>
        <begin position="393"/>
        <end position="422"/>
    </location>
</feature>
<dbReference type="PIRSF" id="PIRSF016302">
    <property type="entry name" value="Man_a_manosd"/>
    <property type="match status" value="1"/>
</dbReference>
<organism evidence="14 15">
    <name type="scientific">Ramularia collo-cygni</name>
    <dbReference type="NCBI Taxonomy" id="112498"/>
    <lineage>
        <taxon>Eukaryota</taxon>
        <taxon>Fungi</taxon>
        <taxon>Dikarya</taxon>
        <taxon>Ascomycota</taxon>
        <taxon>Pezizomycotina</taxon>
        <taxon>Dothideomycetes</taxon>
        <taxon>Dothideomycetidae</taxon>
        <taxon>Mycosphaerellales</taxon>
        <taxon>Mycosphaerellaceae</taxon>
        <taxon>Ramularia</taxon>
    </lineage>
</organism>
<keyword evidence="7 12" id="KW-0472">Membrane</keyword>
<evidence type="ECO:0000256" key="2">
    <source>
        <dbReference type="ARBA" id="ARBA00004308"/>
    </source>
</evidence>